<organism evidence="1 2">
    <name type="scientific">Trichocoleus desertorum GB2-A4</name>
    <dbReference type="NCBI Taxonomy" id="2933944"/>
    <lineage>
        <taxon>Bacteria</taxon>
        <taxon>Bacillati</taxon>
        <taxon>Cyanobacteriota</taxon>
        <taxon>Cyanophyceae</taxon>
        <taxon>Leptolyngbyales</taxon>
        <taxon>Trichocoleusaceae</taxon>
        <taxon>Trichocoleus</taxon>
    </lineage>
</organism>
<proteinExistence type="predicted"/>
<accession>A0ABV0J9B1</accession>
<sequence length="182" mass="20032">MIQTFNSRLANCLSQAIARISRGAIATGLALLVAIALWMPGAAWAANSNLGVKLVSLQGNFEQLGFRLEPKTETAFIGKSKDGVATVRLNVTPKELVSNAVLVVHKPLTKKRKPQSLNYMEEFLQVMLPDWNEAHDWLAQGVTDATDYGSTDLVVGDRRVYLLIPKTKEALLLAVDPLDYKR</sequence>
<dbReference type="Proteomes" id="UP001464891">
    <property type="component" value="Unassembled WGS sequence"/>
</dbReference>
<gene>
    <name evidence="1" type="ORF">NC998_11385</name>
</gene>
<evidence type="ECO:0000313" key="2">
    <source>
        <dbReference type="Proteomes" id="UP001464891"/>
    </source>
</evidence>
<name>A0ABV0J9B1_9CYAN</name>
<protein>
    <submittedName>
        <fullName evidence="1">Uncharacterized protein</fullName>
    </submittedName>
</protein>
<evidence type="ECO:0000313" key="1">
    <source>
        <dbReference type="EMBL" id="MEP0817700.1"/>
    </source>
</evidence>
<comment type="caution">
    <text evidence="1">The sequence shown here is derived from an EMBL/GenBank/DDBJ whole genome shotgun (WGS) entry which is preliminary data.</text>
</comment>
<dbReference type="EMBL" id="JAMPKM010000005">
    <property type="protein sequence ID" value="MEP0817700.1"/>
    <property type="molecule type" value="Genomic_DNA"/>
</dbReference>
<keyword evidence="2" id="KW-1185">Reference proteome</keyword>
<reference evidence="1 2" key="1">
    <citation type="submission" date="2022-04" db="EMBL/GenBank/DDBJ databases">
        <title>Positive selection, recombination, and allopatry shape intraspecific diversity of widespread and dominant cyanobacteria.</title>
        <authorList>
            <person name="Wei J."/>
            <person name="Shu W."/>
            <person name="Hu C."/>
        </authorList>
    </citation>
    <scope>NUCLEOTIDE SEQUENCE [LARGE SCALE GENOMIC DNA]</scope>
    <source>
        <strain evidence="1 2">GB2-A4</strain>
    </source>
</reference>
<dbReference type="RefSeq" id="WP_190436106.1">
    <property type="nucleotide sequence ID" value="NZ_JAMPKM010000005.1"/>
</dbReference>